<dbReference type="EMBL" id="CP102480">
    <property type="protein sequence ID" value="UUX48896.1"/>
    <property type="molecule type" value="Genomic_DNA"/>
</dbReference>
<feature type="domain" description="Phage tail collar" evidence="1">
    <location>
        <begin position="8"/>
        <end position="62"/>
    </location>
</feature>
<dbReference type="Proteomes" id="UP001060336">
    <property type="component" value="Chromosome"/>
</dbReference>
<evidence type="ECO:0000259" key="1">
    <source>
        <dbReference type="Pfam" id="PF07484"/>
    </source>
</evidence>
<accession>A0A9J7AN76</accession>
<dbReference type="AlphaFoldDB" id="A0A9J7AN76"/>
<proteinExistence type="predicted"/>
<dbReference type="SUPFAM" id="SSF88874">
    <property type="entry name" value="Receptor-binding domain of short tail fibre protein gp12"/>
    <property type="match status" value="1"/>
</dbReference>
<evidence type="ECO:0000313" key="2">
    <source>
        <dbReference type="EMBL" id="UUX48896.1"/>
    </source>
</evidence>
<evidence type="ECO:0000313" key="3">
    <source>
        <dbReference type="Proteomes" id="UP001060336"/>
    </source>
</evidence>
<sequence length="202" mass="21269">MGNDAYLGEIVQLGFSFAPLSFAICSGRKLKIAQNSKLFALFGTVYGGDGRHEFGLPDLRVRSATGAHRPFTRVGKSGGYADKIVHKSALPTHTHEATFIPDDSQTRARVRAATALATDARSDGMPIAPPRPGVEASGTPGFIPADQAEPTVMLGGMTGGGGAAKGHVELKNSGEGRKMWFRSPYLVINFAVCLSGPFPSHS</sequence>
<name>A0A9J7AN76_9PROT</name>
<keyword evidence="3" id="KW-1185">Reference proteome</keyword>
<protein>
    <submittedName>
        <fullName evidence="2">Tail fiber protein</fullName>
    </submittedName>
</protein>
<dbReference type="InterPro" id="IPR037053">
    <property type="entry name" value="Phage_tail_collar_dom_sf"/>
</dbReference>
<organism evidence="2 3">
    <name type="scientific">Nisaea acidiphila</name>
    <dbReference type="NCBI Taxonomy" id="1862145"/>
    <lineage>
        <taxon>Bacteria</taxon>
        <taxon>Pseudomonadati</taxon>
        <taxon>Pseudomonadota</taxon>
        <taxon>Alphaproteobacteria</taxon>
        <taxon>Rhodospirillales</taxon>
        <taxon>Thalassobaculaceae</taxon>
        <taxon>Nisaea</taxon>
    </lineage>
</organism>
<dbReference type="Pfam" id="PF07484">
    <property type="entry name" value="Collar"/>
    <property type="match status" value="1"/>
</dbReference>
<dbReference type="RefSeq" id="WP_257767397.1">
    <property type="nucleotide sequence ID" value="NZ_CP102480.1"/>
</dbReference>
<dbReference type="Gene3D" id="3.90.1340.10">
    <property type="entry name" value="Phage tail collar domain"/>
    <property type="match status" value="1"/>
</dbReference>
<gene>
    <name evidence="2" type="ORF">NUH88_16010</name>
</gene>
<dbReference type="InterPro" id="IPR011083">
    <property type="entry name" value="Phage_tail_collar_dom"/>
</dbReference>
<reference evidence="2" key="1">
    <citation type="submission" date="2022-08" db="EMBL/GenBank/DDBJ databases">
        <title>Nisaea acidiphila sp. nov., isolated from a marine algal debris and emended description of the genus Nisaea Urios et al. 2008.</title>
        <authorList>
            <person name="Kwon K."/>
        </authorList>
    </citation>
    <scope>NUCLEOTIDE SEQUENCE</scope>
    <source>
        <strain evidence="2">MEBiC11861</strain>
    </source>
</reference>
<dbReference type="KEGG" id="naci:NUH88_16010"/>